<dbReference type="InterPro" id="IPR002076">
    <property type="entry name" value="ELO_fam"/>
</dbReference>
<dbReference type="GO" id="GO:0005789">
    <property type="term" value="C:endoplasmic reticulum membrane"/>
    <property type="evidence" value="ECO:0007669"/>
    <property type="project" value="TreeGrafter"/>
</dbReference>
<evidence type="ECO:0000313" key="11">
    <source>
        <dbReference type="EMBL" id="CAD9402732.1"/>
    </source>
</evidence>
<evidence type="ECO:0000256" key="7">
    <source>
        <dbReference type="ARBA" id="ARBA00023098"/>
    </source>
</evidence>
<keyword evidence="8 10" id="KW-0472">Membrane</keyword>
<organism evidence="11">
    <name type="scientific">Octactis speculum</name>
    <dbReference type="NCBI Taxonomy" id="3111310"/>
    <lineage>
        <taxon>Eukaryota</taxon>
        <taxon>Sar</taxon>
        <taxon>Stramenopiles</taxon>
        <taxon>Ochrophyta</taxon>
        <taxon>Dictyochophyceae</taxon>
        <taxon>Dictyochales</taxon>
        <taxon>Dictyochaceae</taxon>
        <taxon>Octactis</taxon>
    </lineage>
</organism>
<keyword evidence="3 10" id="KW-0808">Transferase</keyword>
<reference evidence="11" key="1">
    <citation type="submission" date="2021-01" db="EMBL/GenBank/DDBJ databases">
        <authorList>
            <person name="Corre E."/>
            <person name="Pelletier E."/>
            <person name="Niang G."/>
            <person name="Scheremetjew M."/>
            <person name="Finn R."/>
            <person name="Kale V."/>
            <person name="Holt S."/>
            <person name="Cochrane G."/>
            <person name="Meng A."/>
            <person name="Brown T."/>
            <person name="Cohen L."/>
        </authorList>
    </citation>
    <scope>NUCLEOTIDE SEQUENCE</scope>
    <source>
        <strain evidence="11">CCMP1381</strain>
    </source>
</reference>
<protein>
    <recommendedName>
        <fullName evidence="10">Elongation of fatty acids protein</fullName>
        <ecNumber evidence="10">2.3.1.-</ecNumber>
    </recommendedName>
</protein>
<keyword evidence="9 10" id="KW-0275">Fatty acid biosynthesis</keyword>
<dbReference type="GO" id="GO:0034625">
    <property type="term" value="P:fatty acid elongation, monounsaturated fatty acid"/>
    <property type="evidence" value="ECO:0007669"/>
    <property type="project" value="TreeGrafter"/>
</dbReference>
<evidence type="ECO:0000256" key="10">
    <source>
        <dbReference type="RuleBase" id="RU361115"/>
    </source>
</evidence>
<keyword evidence="7 10" id="KW-0443">Lipid metabolism</keyword>
<evidence type="ECO:0000256" key="5">
    <source>
        <dbReference type="ARBA" id="ARBA00022832"/>
    </source>
</evidence>
<gene>
    <name evidence="11" type="ORF">DSPE1174_LOCUS9055</name>
</gene>
<keyword evidence="6 10" id="KW-1133">Transmembrane helix</keyword>
<evidence type="ECO:0000256" key="4">
    <source>
        <dbReference type="ARBA" id="ARBA00022692"/>
    </source>
</evidence>
<comment type="subcellular location">
    <subcellularLocation>
        <location evidence="1">Membrane</location>
        <topology evidence="1">Multi-pass membrane protein</topology>
    </subcellularLocation>
</comment>
<feature type="transmembrane region" description="Helical" evidence="10">
    <location>
        <begin position="119"/>
        <end position="139"/>
    </location>
</feature>
<evidence type="ECO:0000256" key="2">
    <source>
        <dbReference type="ARBA" id="ARBA00022516"/>
    </source>
</evidence>
<dbReference type="EC" id="2.3.1.-" evidence="10"/>
<dbReference type="GO" id="GO:0034626">
    <property type="term" value="P:fatty acid elongation, polyunsaturated fatty acid"/>
    <property type="evidence" value="ECO:0007669"/>
    <property type="project" value="TreeGrafter"/>
</dbReference>
<keyword evidence="4 10" id="KW-0812">Transmembrane</keyword>
<dbReference type="EMBL" id="HBGS01017225">
    <property type="protein sequence ID" value="CAD9402732.1"/>
    <property type="molecule type" value="Transcribed_RNA"/>
</dbReference>
<keyword evidence="5 10" id="KW-0276">Fatty acid metabolism</keyword>
<dbReference type="PANTHER" id="PTHR11157">
    <property type="entry name" value="FATTY ACID ACYL TRANSFERASE-RELATED"/>
    <property type="match status" value="1"/>
</dbReference>
<evidence type="ECO:0000256" key="1">
    <source>
        <dbReference type="ARBA" id="ARBA00004141"/>
    </source>
</evidence>
<dbReference type="GO" id="GO:0030148">
    <property type="term" value="P:sphingolipid biosynthetic process"/>
    <property type="evidence" value="ECO:0007669"/>
    <property type="project" value="TreeGrafter"/>
</dbReference>
<keyword evidence="2 10" id="KW-0444">Lipid biosynthesis</keyword>
<accession>A0A7S2BP66</accession>
<dbReference type="GO" id="GO:0019367">
    <property type="term" value="P:fatty acid elongation, saturated fatty acid"/>
    <property type="evidence" value="ECO:0007669"/>
    <property type="project" value="TreeGrafter"/>
</dbReference>
<dbReference type="PANTHER" id="PTHR11157:SF17">
    <property type="entry name" value="ELONGATION OF VERY LONG CHAIN FATTY ACIDS PROTEIN 6"/>
    <property type="match status" value="1"/>
</dbReference>
<evidence type="ECO:0000256" key="6">
    <source>
        <dbReference type="ARBA" id="ARBA00022989"/>
    </source>
</evidence>
<feature type="transmembrane region" description="Helical" evidence="10">
    <location>
        <begin position="62"/>
        <end position="82"/>
    </location>
</feature>
<feature type="transmembrane region" description="Helical" evidence="10">
    <location>
        <begin position="195"/>
        <end position="213"/>
    </location>
</feature>
<dbReference type="GO" id="GO:0042761">
    <property type="term" value="P:very long-chain fatty acid biosynthetic process"/>
    <property type="evidence" value="ECO:0007669"/>
    <property type="project" value="TreeGrafter"/>
</dbReference>
<sequence length="233" mass="26746">MVTVLPAFIKERIYWRWVNVIWNFALSAYSFAGVVFTVPILFTELSNNGLYFATCAPAPWYGFGYHGLFVALFVYSKFFELVDTFLLIIGKRPVMMLQWWHHATVLLYCWHSYTTQIGTGVWFATTMNYCVHSVMYFYFGATQTGPALRKIVRPFAIYITLIQLLQMVVGIFITVRAVMFQLEGRDCNVNKTNSILGLAMYASYLILFSKLFVENYILKKEGSVVPNGSKKSA</sequence>
<dbReference type="AlphaFoldDB" id="A0A7S2BP66"/>
<evidence type="ECO:0000256" key="8">
    <source>
        <dbReference type="ARBA" id="ARBA00023136"/>
    </source>
</evidence>
<evidence type="ECO:0000256" key="3">
    <source>
        <dbReference type="ARBA" id="ARBA00022679"/>
    </source>
</evidence>
<dbReference type="Pfam" id="PF01151">
    <property type="entry name" value="ELO"/>
    <property type="match status" value="1"/>
</dbReference>
<dbReference type="GO" id="GO:0009922">
    <property type="term" value="F:fatty acid elongase activity"/>
    <property type="evidence" value="ECO:0007669"/>
    <property type="project" value="InterPro"/>
</dbReference>
<comment type="catalytic activity">
    <reaction evidence="10">
        <text>an acyl-CoA + malonyl-CoA + H(+) = a 3-oxoacyl-CoA + CO2 + CoA</text>
        <dbReference type="Rhea" id="RHEA:50252"/>
        <dbReference type="ChEBI" id="CHEBI:15378"/>
        <dbReference type="ChEBI" id="CHEBI:16526"/>
        <dbReference type="ChEBI" id="CHEBI:57287"/>
        <dbReference type="ChEBI" id="CHEBI:57384"/>
        <dbReference type="ChEBI" id="CHEBI:58342"/>
        <dbReference type="ChEBI" id="CHEBI:90726"/>
    </reaction>
    <physiologicalReaction direction="left-to-right" evidence="10">
        <dbReference type="Rhea" id="RHEA:50253"/>
    </physiologicalReaction>
</comment>
<evidence type="ECO:0000256" key="9">
    <source>
        <dbReference type="ARBA" id="ARBA00023160"/>
    </source>
</evidence>
<feature type="transmembrane region" description="Helical" evidence="10">
    <location>
        <begin position="151"/>
        <end position="175"/>
    </location>
</feature>
<feature type="transmembrane region" description="Helical" evidence="10">
    <location>
        <begin position="20"/>
        <end position="42"/>
    </location>
</feature>
<comment type="similarity">
    <text evidence="10">Belongs to the ELO family.</text>
</comment>
<proteinExistence type="inferred from homology"/>
<name>A0A7S2BP66_9STRA</name>